<comment type="caution">
    <text evidence="13">The sequence shown here is derived from an EMBL/GenBank/DDBJ whole genome shotgun (WGS) entry which is preliminary data.</text>
</comment>
<name>A0A813X515_9BILA</name>
<dbReference type="GO" id="GO:0005886">
    <property type="term" value="C:plasma membrane"/>
    <property type="evidence" value="ECO:0007669"/>
    <property type="project" value="TreeGrafter"/>
</dbReference>
<gene>
    <name evidence="14" type="ORF">JXQ802_LOCUS11178</name>
    <name evidence="13" type="ORF">PYM288_LOCUS7823</name>
</gene>
<keyword evidence="10 11" id="KW-0407">Ion channel</keyword>
<comment type="subcellular location">
    <subcellularLocation>
        <location evidence="1">Membrane</location>
        <topology evidence="1">Multi-pass membrane protein</topology>
    </subcellularLocation>
</comment>
<keyword evidence="9 11" id="KW-0739">Sodium transport</keyword>
<dbReference type="Proteomes" id="UP000663870">
    <property type="component" value="Unassembled WGS sequence"/>
</dbReference>
<evidence type="ECO:0000313" key="16">
    <source>
        <dbReference type="Proteomes" id="UP000663870"/>
    </source>
</evidence>
<evidence type="ECO:0000256" key="2">
    <source>
        <dbReference type="ARBA" id="ARBA00022448"/>
    </source>
</evidence>
<keyword evidence="8 12" id="KW-0472">Membrane</keyword>
<dbReference type="PRINTS" id="PR01078">
    <property type="entry name" value="AMINACHANNEL"/>
</dbReference>
<evidence type="ECO:0000256" key="12">
    <source>
        <dbReference type="SAM" id="Phobius"/>
    </source>
</evidence>
<dbReference type="InterPro" id="IPR001873">
    <property type="entry name" value="ENaC"/>
</dbReference>
<sequence>MSSLEDTTTETASNIIKQWLFNSPSHGIRRIGRAKTFLATLFWIYIFWIFTILMCAFIYTAIINYITHPTKIHLSIRQYRDPTHFPAITFCNINPLQNDGFLNDVRKSRLPGRNTSLHVNKSEYRKAFSAYIDRILAAQVNGETHPFVQWGFKLDDLLIRCIFNKRFCYRNLTQLFHPSYGNCYTFDNDNNVQEKETNELRHDWSVDDDIGHNNYKLYLELFLHQPQYNEYLDGRAAFRIFIHRKHEVPILSQNSLFLRPNKYTKLSFSQSITSFSGQCRNELTDDMKQIFRTHKIRYTQALCYKLCKKRFLETQCKCIEPTLAVFYQFFNNNNFNNTQTTKNISLCSIDDECLSQSIYFNSSELCQECLPECEIIQYSVQSSYARYPNPKAYPQVLKRVQTHFRRSTQVNSSSNTSNELLTNFRPGLRDNIVAVEISASPYATEILTGSPMYTWVDLISSIGGQTGLWIGVSLISFVEITELLHLLILRFYAYFFFSEAKK</sequence>
<evidence type="ECO:0000256" key="5">
    <source>
        <dbReference type="ARBA" id="ARBA00022989"/>
    </source>
</evidence>
<evidence type="ECO:0000256" key="8">
    <source>
        <dbReference type="ARBA" id="ARBA00023136"/>
    </source>
</evidence>
<keyword evidence="5 12" id="KW-1133">Transmembrane helix</keyword>
<dbReference type="Gene3D" id="2.60.470.10">
    <property type="entry name" value="Acid-sensing ion channels like domains"/>
    <property type="match status" value="1"/>
</dbReference>
<evidence type="ECO:0000313" key="15">
    <source>
        <dbReference type="Proteomes" id="UP000663854"/>
    </source>
</evidence>
<evidence type="ECO:0000256" key="10">
    <source>
        <dbReference type="ARBA" id="ARBA00023303"/>
    </source>
</evidence>
<organism evidence="13 15">
    <name type="scientific">Rotaria sordida</name>
    <dbReference type="NCBI Taxonomy" id="392033"/>
    <lineage>
        <taxon>Eukaryota</taxon>
        <taxon>Metazoa</taxon>
        <taxon>Spiralia</taxon>
        <taxon>Gnathifera</taxon>
        <taxon>Rotifera</taxon>
        <taxon>Eurotatoria</taxon>
        <taxon>Bdelloidea</taxon>
        <taxon>Philodinida</taxon>
        <taxon>Philodinidae</taxon>
        <taxon>Rotaria</taxon>
    </lineage>
</organism>
<reference evidence="13" key="1">
    <citation type="submission" date="2021-02" db="EMBL/GenBank/DDBJ databases">
        <authorList>
            <person name="Nowell W R."/>
        </authorList>
    </citation>
    <scope>NUCLEOTIDE SEQUENCE</scope>
</reference>
<evidence type="ECO:0000256" key="3">
    <source>
        <dbReference type="ARBA" id="ARBA00022461"/>
    </source>
</evidence>
<keyword evidence="7 11" id="KW-0406">Ion transport</keyword>
<evidence type="ECO:0000256" key="4">
    <source>
        <dbReference type="ARBA" id="ARBA00022692"/>
    </source>
</evidence>
<dbReference type="AlphaFoldDB" id="A0A813X515"/>
<keyword evidence="16" id="KW-1185">Reference proteome</keyword>
<keyword evidence="6" id="KW-0915">Sodium</keyword>
<dbReference type="PANTHER" id="PTHR11690">
    <property type="entry name" value="AMILORIDE-SENSITIVE SODIUM CHANNEL-RELATED"/>
    <property type="match status" value="1"/>
</dbReference>
<dbReference type="GO" id="GO:0015280">
    <property type="term" value="F:ligand-gated sodium channel activity"/>
    <property type="evidence" value="ECO:0007669"/>
    <property type="project" value="TreeGrafter"/>
</dbReference>
<evidence type="ECO:0000256" key="7">
    <source>
        <dbReference type="ARBA" id="ARBA00023065"/>
    </source>
</evidence>
<proteinExistence type="inferred from homology"/>
<keyword evidence="3 11" id="KW-0894">Sodium channel</keyword>
<dbReference type="Proteomes" id="UP000663854">
    <property type="component" value="Unassembled WGS sequence"/>
</dbReference>
<evidence type="ECO:0000313" key="13">
    <source>
        <dbReference type="EMBL" id="CAF0866573.1"/>
    </source>
</evidence>
<feature type="transmembrane region" description="Helical" evidence="12">
    <location>
        <begin position="37"/>
        <end position="62"/>
    </location>
</feature>
<dbReference type="Pfam" id="PF00858">
    <property type="entry name" value="ASC"/>
    <property type="match status" value="1"/>
</dbReference>
<keyword evidence="4 11" id="KW-0812">Transmembrane</keyword>
<evidence type="ECO:0000256" key="6">
    <source>
        <dbReference type="ARBA" id="ARBA00023053"/>
    </source>
</evidence>
<comment type="similarity">
    <text evidence="11">Belongs to the amiloride-sensitive sodium channel (TC 1.A.6) family.</text>
</comment>
<evidence type="ECO:0000313" key="14">
    <source>
        <dbReference type="EMBL" id="CAF0941350.1"/>
    </source>
</evidence>
<dbReference type="EMBL" id="CAJNOL010000219">
    <property type="protein sequence ID" value="CAF0941350.1"/>
    <property type="molecule type" value="Genomic_DNA"/>
</dbReference>
<evidence type="ECO:0000256" key="9">
    <source>
        <dbReference type="ARBA" id="ARBA00023201"/>
    </source>
</evidence>
<evidence type="ECO:0000256" key="11">
    <source>
        <dbReference type="RuleBase" id="RU000679"/>
    </source>
</evidence>
<protein>
    <submittedName>
        <fullName evidence="13">Uncharacterized protein</fullName>
    </submittedName>
</protein>
<evidence type="ECO:0000256" key="1">
    <source>
        <dbReference type="ARBA" id="ARBA00004141"/>
    </source>
</evidence>
<dbReference type="EMBL" id="CAJNOH010000099">
    <property type="protein sequence ID" value="CAF0866573.1"/>
    <property type="molecule type" value="Genomic_DNA"/>
</dbReference>
<keyword evidence="2 11" id="KW-0813">Transport</keyword>
<accession>A0A813X515</accession>